<dbReference type="AlphaFoldDB" id="A0A225WLH1"/>
<name>A0A225WLH1_9STRA</name>
<sequence>MFYAYTELYVTEEFRDWWHPRHVALSRRIYRTSLQSVYTALGSARVVTGSAGYREFEPLTTHLQDVPEKVRDYVLASEDDELHSQVD</sequence>
<comment type="caution">
    <text evidence="1">The sequence shown here is derived from an EMBL/GenBank/DDBJ whole genome shotgun (WGS) entry which is preliminary data.</text>
</comment>
<dbReference type="EMBL" id="NBNE01000641">
    <property type="protein sequence ID" value="OWZ18108.1"/>
    <property type="molecule type" value="Genomic_DNA"/>
</dbReference>
<proteinExistence type="predicted"/>
<reference evidence="2" key="1">
    <citation type="submission" date="2017-03" db="EMBL/GenBank/DDBJ databases">
        <title>Phytopthora megakarya and P. palmivora, two closely related causual agents of cacao black pod achieved similar genome size and gene model numbers by different mechanisms.</title>
        <authorList>
            <person name="Ali S."/>
            <person name="Shao J."/>
            <person name="Larry D.J."/>
            <person name="Kronmiller B."/>
            <person name="Shen D."/>
            <person name="Strem M.D."/>
            <person name="Melnick R.L."/>
            <person name="Guiltinan M.J."/>
            <person name="Tyler B.M."/>
            <person name="Meinhardt L.W."/>
            <person name="Bailey B.A."/>
        </authorList>
    </citation>
    <scope>NUCLEOTIDE SEQUENCE [LARGE SCALE GENOMIC DNA]</scope>
    <source>
        <strain evidence="2">zdho120</strain>
    </source>
</reference>
<evidence type="ECO:0000313" key="1">
    <source>
        <dbReference type="EMBL" id="OWZ18108.1"/>
    </source>
</evidence>
<dbReference type="Proteomes" id="UP000198211">
    <property type="component" value="Unassembled WGS sequence"/>
</dbReference>
<accession>A0A225WLH1</accession>
<gene>
    <name evidence="1" type="ORF">PHMEG_0007863</name>
</gene>
<keyword evidence="2" id="KW-1185">Reference proteome</keyword>
<protein>
    <submittedName>
        <fullName evidence="1">Uncharacterized protein</fullName>
    </submittedName>
</protein>
<organism evidence="1 2">
    <name type="scientific">Phytophthora megakarya</name>
    <dbReference type="NCBI Taxonomy" id="4795"/>
    <lineage>
        <taxon>Eukaryota</taxon>
        <taxon>Sar</taxon>
        <taxon>Stramenopiles</taxon>
        <taxon>Oomycota</taxon>
        <taxon>Peronosporomycetes</taxon>
        <taxon>Peronosporales</taxon>
        <taxon>Peronosporaceae</taxon>
        <taxon>Phytophthora</taxon>
    </lineage>
</organism>
<evidence type="ECO:0000313" key="2">
    <source>
        <dbReference type="Proteomes" id="UP000198211"/>
    </source>
</evidence>